<dbReference type="Proteomes" id="UP001066276">
    <property type="component" value="Chromosome 7"/>
</dbReference>
<evidence type="ECO:0000256" key="1">
    <source>
        <dbReference type="SAM" id="MobiDB-lite"/>
    </source>
</evidence>
<comment type="caution">
    <text evidence="2">The sequence shown here is derived from an EMBL/GenBank/DDBJ whole genome shotgun (WGS) entry which is preliminary data.</text>
</comment>
<evidence type="ECO:0000313" key="3">
    <source>
        <dbReference type="Proteomes" id="UP001066276"/>
    </source>
</evidence>
<evidence type="ECO:0000313" key="2">
    <source>
        <dbReference type="EMBL" id="KAJ1132378.1"/>
    </source>
</evidence>
<feature type="region of interest" description="Disordered" evidence="1">
    <location>
        <begin position="1"/>
        <end position="42"/>
    </location>
</feature>
<proteinExistence type="predicted"/>
<sequence>MTSPRALCDPTARTGHVGINDRAQGRPGPTDALKNRSKHKTHGSQYPAYIVIRISTLATPTPRYTKESVCVSEVVSMSRDGGKASPSLASLGVRAATRLF</sequence>
<protein>
    <submittedName>
        <fullName evidence="2">Uncharacterized protein</fullName>
    </submittedName>
</protein>
<accession>A0AAV7Q0X4</accession>
<keyword evidence="3" id="KW-1185">Reference proteome</keyword>
<dbReference type="EMBL" id="JANPWB010000011">
    <property type="protein sequence ID" value="KAJ1132378.1"/>
    <property type="molecule type" value="Genomic_DNA"/>
</dbReference>
<gene>
    <name evidence="2" type="ORF">NDU88_010692</name>
</gene>
<organism evidence="2 3">
    <name type="scientific">Pleurodeles waltl</name>
    <name type="common">Iberian ribbed newt</name>
    <dbReference type="NCBI Taxonomy" id="8319"/>
    <lineage>
        <taxon>Eukaryota</taxon>
        <taxon>Metazoa</taxon>
        <taxon>Chordata</taxon>
        <taxon>Craniata</taxon>
        <taxon>Vertebrata</taxon>
        <taxon>Euteleostomi</taxon>
        <taxon>Amphibia</taxon>
        <taxon>Batrachia</taxon>
        <taxon>Caudata</taxon>
        <taxon>Salamandroidea</taxon>
        <taxon>Salamandridae</taxon>
        <taxon>Pleurodelinae</taxon>
        <taxon>Pleurodeles</taxon>
    </lineage>
</organism>
<reference evidence="2" key="1">
    <citation type="journal article" date="2022" name="bioRxiv">
        <title>Sequencing and chromosome-scale assembly of the giantPleurodeles waltlgenome.</title>
        <authorList>
            <person name="Brown T."/>
            <person name="Elewa A."/>
            <person name="Iarovenko S."/>
            <person name="Subramanian E."/>
            <person name="Araus A.J."/>
            <person name="Petzold A."/>
            <person name="Susuki M."/>
            <person name="Suzuki K.-i.T."/>
            <person name="Hayashi T."/>
            <person name="Toyoda A."/>
            <person name="Oliveira C."/>
            <person name="Osipova E."/>
            <person name="Leigh N.D."/>
            <person name="Simon A."/>
            <person name="Yun M.H."/>
        </authorList>
    </citation>
    <scope>NUCLEOTIDE SEQUENCE</scope>
    <source>
        <strain evidence="2">20211129_DDA</strain>
        <tissue evidence="2">Liver</tissue>
    </source>
</reference>
<dbReference type="AlphaFoldDB" id="A0AAV7Q0X4"/>
<name>A0AAV7Q0X4_PLEWA</name>